<evidence type="ECO:0000256" key="2">
    <source>
        <dbReference type="ARBA" id="ARBA00022763"/>
    </source>
</evidence>
<dbReference type="EMBL" id="JBHRTQ010000010">
    <property type="protein sequence ID" value="MFC3174967.1"/>
    <property type="molecule type" value="Genomic_DNA"/>
</dbReference>
<evidence type="ECO:0000259" key="3">
    <source>
        <dbReference type="PROSITE" id="PS50173"/>
    </source>
</evidence>
<dbReference type="Pfam" id="PF00817">
    <property type="entry name" value="IMS"/>
    <property type="match status" value="1"/>
</dbReference>
<dbReference type="Gene3D" id="3.30.70.270">
    <property type="match status" value="1"/>
</dbReference>
<dbReference type="InterPro" id="IPR050356">
    <property type="entry name" value="SulA_CellDiv_inhibitor"/>
</dbReference>
<evidence type="ECO:0000313" key="5">
    <source>
        <dbReference type="Proteomes" id="UP001595604"/>
    </source>
</evidence>
<dbReference type="PANTHER" id="PTHR35369">
    <property type="entry name" value="BLR3025 PROTEIN-RELATED"/>
    <property type="match status" value="1"/>
</dbReference>
<protein>
    <submittedName>
        <fullName evidence="4">Y-family DNA polymerase</fullName>
    </submittedName>
</protein>
<sequence>MQAGCKAGARPEQAPCASPFALVARSGSALRLAAVDPAAQKAGLAAGMALADARARCPDLVTRPADPAADAAALERLLGALGRFTPVVAADPPDGAVLDVTGCAHLLGGEAGLLGAVLEEARRAGHAARPAFAANPAAARALARHGASDVRALPVAALELPDESLMALRRAGLATLGDLAARPSSALAARFGEGLVLRLRQVLGEAASPLVPRRHADPLRAEERFAEPVARTEDVLDVAEDLLRRLGAEMERRRLGGRRFVFTLCRSDGARRRLAVETGLASRDPAPVMRLLRERIEGLADPLDPGFGFDSVVLAIPRSEPLAARQAGLGQIGAQPGGDAVEDSVAALVDRLVVRLGPEAVYRLVPADRHLPEVAQEVRPWGQGLPRRQATFAARLDDSPPRPLVLFDPPQPIEVIAGVPDGPPLRFRWRGALFAVRLAEGPERIAAEWWRHEGAHSGQAATNAATGALTRDYYRVEDAQGRRWWLFRHGLHAEKPHPAWYLHGQFP</sequence>
<dbReference type="PANTHER" id="PTHR35369:SF2">
    <property type="entry name" value="BLR3025 PROTEIN"/>
    <property type="match status" value="1"/>
</dbReference>
<evidence type="ECO:0000256" key="1">
    <source>
        <dbReference type="ARBA" id="ARBA00010945"/>
    </source>
</evidence>
<evidence type="ECO:0000313" key="4">
    <source>
        <dbReference type="EMBL" id="MFC3174967.1"/>
    </source>
</evidence>
<feature type="domain" description="UmuC" evidence="3">
    <location>
        <begin position="1"/>
        <end position="102"/>
    </location>
</feature>
<gene>
    <name evidence="4" type="ORF">ACFOD9_11975</name>
</gene>
<keyword evidence="5" id="KW-1185">Reference proteome</keyword>
<comment type="similarity">
    <text evidence="1">Belongs to the DNA polymerase type-Y family.</text>
</comment>
<name>A0ABV7ISP9_9SPHN</name>
<proteinExistence type="inferred from homology"/>
<dbReference type="RefSeq" id="WP_379510564.1">
    <property type="nucleotide sequence ID" value="NZ_JBHRTQ010000010.1"/>
</dbReference>
<organism evidence="4 5">
    <name type="scientific">Novosphingobium bradum</name>
    <dbReference type="NCBI Taxonomy" id="1737444"/>
    <lineage>
        <taxon>Bacteria</taxon>
        <taxon>Pseudomonadati</taxon>
        <taxon>Pseudomonadota</taxon>
        <taxon>Alphaproteobacteria</taxon>
        <taxon>Sphingomonadales</taxon>
        <taxon>Sphingomonadaceae</taxon>
        <taxon>Novosphingobium</taxon>
    </lineage>
</organism>
<dbReference type="Gene3D" id="3.40.1170.60">
    <property type="match status" value="1"/>
</dbReference>
<comment type="caution">
    <text evidence="4">The sequence shown here is derived from an EMBL/GenBank/DDBJ whole genome shotgun (WGS) entry which is preliminary data.</text>
</comment>
<dbReference type="CDD" id="cd03468">
    <property type="entry name" value="PolY_like"/>
    <property type="match status" value="1"/>
</dbReference>
<dbReference type="InterPro" id="IPR043502">
    <property type="entry name" value="DNA/RNA_pol_sf"/>
</dbReference>
<dbReference type="PROSITE" id="PS50173">
    <property type="entry name" value="UMUC"/>
    <property type="match status" value="1"/>
</dbReference>
<dbReference type="SUPFAM" id="SSF56672">
    <property type="entry name" value="DNA/RNA polymerases"/>
    <property type="match status" value="1"/>
</dbReference>
<accession>A0ABV7ISP9</accession>
<keyword evidence="2" id="KW-0227">DNA damage</keyword>
<dbReference type="InterPro" id="IPR043128">
    <property type="entry name" value="Rev_trsase/Diguanyl_cyclase"/>
</dbReference>
<dbReference type="Proteomes" id="UP001595604">
    <property type="component" value="Unassembled WGS sequence"/>
</dbReference>
<dbReference type="InterPro" id="IPR001126">
    <property type="entry name" value="UmuC"/>
</dbReference>
<reference evidence="5" key="1">
    <citation type="journal article" date="2019" name="Int. J. Syst. Evol. Microbiol.">
        <title>The Global Catalogue of Microorganisms (GCM) 10K type strain sequencing project: providing services to taxonomists for standard genome sequencing and annotation.</title>
        <authorList>
            <consortium name="The Broad Institute Genomics Platform"/>
            <consortium name="The Broad Institute Genome Sequencing Center for Infectious Disease"/>
            <person name="Wu L."/>
            <person name="Ma J."/>
        </authorList>
    </citation>
    <scope>NUCLEOTIDE SEQUENCE [LARGE SCALE GENOMIC DNA]</scope>
    <source>
        <strain evidence="5">KCTC 42984</strain>
    </source>
</reference>